<organism evidence="1 2">
    <name type="scientific">Azonexus hydrophilus</name>
    <dbReference type="NCBI Taxonomy" id="418702"/>
    <lineage>
        <taxon>Bacteria</taxon>
        <taxon>Pseudomonadati</taxon>
        <taxon>Pseudomonadota</taxon>
        <taxon>Betaproteobacteria</taxon>
        <taxon>Rhodocyclales</taxon>
        <taxon>Azonexaceae</taxon>
        <taxon>Azonexus</taxon>
    </lineage>
</organism>
<evidence type="ECO:0000313" key="2">
    <source>
        <dbReference type="Proteomes" id="UP001479520"/>
    </source>
</evidence>
<accession>A0ABZ2XH70</accession>
<name>A0ABZ2XH70_9RHOO</name>
<dbReference type="Proteomes" id="UP001479520">
    <property type="component" value="Chromosome"/>
</dbReference>
<gene>
    <name evidence="1" type="ORF">AADV58_01805</name>
</gene>
<sequence length="150" mass="15946">MLDRAWIAAHIPHQGSMCLLDAVTDWSPGEIRCRASSHRAADNPLRDGERLGSAAGIEYAAQAMAVHGALLAGADETPRQGYLTSVRGVHLHVARLDDLPDDLDIHAERLSGDGNTILYQFAVAHRGQALLAGRAAVILDAGRLPTESAP</sequence>
<dbReference type="Gene3D" id="3.10.129.10">
    <property type="entry name" value="Hotdog Thioesterase"/>
    <property type="match status" value="1"/>
</dbReference>
<protein>
    <submittedName>
        <fullName evidence="1">3-hydroxylacyl-ACP dehydratase</fullName>
    </submittedName>
</protein>
<dbReference type="Pfam" id="PF22817">
    <property type="entry name" value="ApeP-like"/>
    <property type="match status" value="1"/>
</dbReference>
<dbReference type="SUPFAM" id="SSF54637">
    <property type="entry name" value="Thioesterase/thiol ester dehydrase-isomerase"/>
    <property type="match status" value="1"/>
</dbReference>
<reference evidence="1 2" key="1">
    <citation type="submission" date="2024-04" db="EMBL/GenBank/DDBJ databases">
        <title>Dissimilatory iodate-reducing microorganisms contribute to the enrichment of iodine in groundwater.</title>
        <authorList>
            <person name="Jiang Z."/>
        </authorList>
    </citation>
    <scope>NUCLEOTIDE SEQUENCE [LARGE SCALE GENOMIC DNA]</scope>
    <source>
        <strain evidence="1 2">NCP973</strain>
    </source>
</reference>
<dbReference type="EMBL" id="CP151406">
    <property type="protein sequence ID" value="WZJ21905.1"/>
    <property type="molecule type" value="Genomic_DNA"/>
</dbReference>
<keyword evidence="2" id="KW-1185">Reference proteome</keyword>
<evidence type="ECO:0000313" key="1">
    <source>
        <dbReference type="EMBL" id="WZJ21905.1"/>
    </source>
</evidence>
<dbReference type="RefSeq" id="WP_341743920.1">
    <property type="nucleotide sequence ID" value="NZ_CP151406.1"/>
</dbReference>
<dbReference type="InterPro" id="IPR016776">
    <property type="entry name" value="ApeP-like_dehydratase"/>
</dbReference>
<dbReference type="InterPro" id="IPR029069">
    <property type="entry name" value="HotDog_dom_sf"/>
</dbReference>
<proteinExistence type="predicted"/>